<proteinExistence type="predicted"/>
<reference evidence="2 3" key="1">
    <citation type="journal article" date="2015" name="Genome Announc.">
        <title>Draft Genome Sequences of Marine Isolates of Thalassomonas viridans and Thalassomonas actiniarum.</title>
        <authorList>
            <person name="Olonade I."/>
            <person name="van Zyl L.J."/>
            <person name="Trindade M."/>
        </authorList>
    </citation>
    <scope>NUCLEOTIDE SEQUENCE [LARGE SCALE GENOMIC DNA]</scope>
    <source>
        <strain evidence="2 3">XOM25</strain>
    </source>
</reference>
<keyword evidence="1" id="KW-0472">Membrane</keyword>
<accession>A0AAE9Z964</accession>
<name>A0AAE9Z964_9GAMM</name>
<keyword evidence="1" id="KW-1133">Transmembrane helix</keyword>
<reference evidence="2 3" key="2">
    <citation type="journal article" date="2022" name="Mar. Drugs">
        <title>Bioassay-Guided Fractionation Leads to the Detection of Cholic Acid Generated by the Rare Thalassomonas sp.</title>
        <authorList>
            <person name="Pheiffer F."/>
            <person name="Schneider Y.K."/>
            <person name="Hansen E.H."/>
            <person name="Andersen J.H."/>
            <person name="Isaksson J."/>
            <person name="Busche T."/>
            <person name="R C."/>
            <person name="Kalinowski J."/>
            <person name="Zyl L.V."/>
            <person name="Trindade M."/>
        </authorList>
    </citation>
    <scope>NUCLEOTIDE SEQUENCE [LARGE SCALE GENOMIC DNA]</scope>
    <source>
        <strain evidence="2 3">XOM25</strain>
    </source>
</reference>
<keyword evidence="3" id="KW-1185">Reference proteome</keyword>
<dbReference type="EMBL" id="CP059734">
    <property type="protein sequence ID" value="WDE08823.1"/>
    <property type="molecule type" value="Genomic_DNA"/>
</dbReference>
<evidence type="ECO:0000313" key="2">
    <source>
        <dbReference type="EMBL" id="WDE08823.1"/>
    </source>
</evidence>
<dbReference type="AlphaFoldDB" id="A0AAE9Z964"/>
<protein>
    <submittedName>
        <fullName evidence="2">Uncharacterized protein</fullName>
    </submittedName>
</protein>
<dbReference type="Proteomes" id="UP000032352">
    <property type="component" value="Chromosome pTvir"/>
</dbReference>
<sequence length="343" mass="37891">MTRNRRNSDGPYAESAKQALVLGAPTLDSMLNQFYLSAQKESYDSIGNPKLYAGMAPEHHDLNTVFCLETMDTGISPSVRMVQVYKKEGYLSFLVEPQDRARGICIVMFSDEKSHVRCNLRFLPFSTIADIAQTQKDPTDLLSVVIPKSDVIKLNITLTASNVGEVLYSTHKTEVNVEATTEDEVVALERTLEFNAAGIIAHYCGEMIKVEPSEPFTKRQLTGLYRVNMVAGDPSWFSRNWRKLVLSIACLGSITAVASTAGSALGVLVVAEFASWGQFLVAVSGPTSGLLRNIVGLAGPYQPSTKYGQLQPPVRQGQQYQAWINDQEYRIQITDTKFVGDYE</sequence>
<dbReference type="RefSeq" id="WP_044841022.1">
    <property type="nucleotide sequence ID" value="NZ_CP059734.1"/>
</dbReference>
<gene>
    <name evidence="2" type="ORF">SG34_033565</name>
</gene>
<dbReference type="KEGG" id="tvd:SG34_033565"/>
<organism evidence="2 3">
    <name type="scientific">Thalassomonas viridans</name>
    <dbReference type="NCBI Taxonomy" id="137584"/>
    <lineage>
        <taxon>Bacteria</taxon>
        <taxon>Pseudomonadati</taxon>
        <taxon>Pseudomonadota</taxon>
        <taxon>Gammaproteobacteria</taxon>
        <taxon>Alteromonadales</taxon>
        <taxon>Colwelliaceae</taxon>
        <taxon>Thalassomonas</taxon>
    </lineage>
</organism>
<evidence type="ECO:0000313" key="3">
    <source>
        <dbReference type="Proteomes" id="UP000032352"/>
    </source>
</evidence>
<evidence type="ECO:0000256" key="1">
    <source>
        <dbReference type="SAM" id="Phobius"/>
    </source>
</evidence>
<feature type="transmembrane region" description="Helical" evidence="1">
    <location>
        <begin position="244"/>
        <end position="271"/>
    </location>
</feature>
<keyword evidence="1" id="KW-0812">Transmembrane</keyword>